<reference evidence="6 7" key="1">
    <citation type="submission" date="2019-02" db="EMBL/GenBank/DDBJ databases">
        <title>Genomic Encyclopedia of Archaeal and Bacterial Type Strains, Phase II (KMG-II): from individual species to whole genera.</title>
        <authorList>
            <person name="Goeker M."/>
        </authorList>
    </citation>
    <scope>NUCLEOTIDE SEQUENCE [LARGE SCALE GENOMIC DNA]</scope>
    <source>
        <strain evidence="6 7">DSM 21411</strain>
    </source>
</reference>
<sequence>MRLSVLMLGAILVLSSCVKDLESDLDRIIERDDRLIKEFLQRNNINAVETPLGYYYVREVNAATGNQIVNNDIVGIYYEIRTLDGQLIENYFDEAKPPRIFAHSEGGLVPRAINFAAGLAKEGETLMLYVPSYMAYQDYFFQQLILPHSNLQIRVKYAKIYSEAEIKALEDLAIQNYIADNAMEGFQKTPEGLYLKIVSEGNTTGSVTATGNIIGFTYGLFQMGESQALAENSNSMNPIQISLGNASNLQFLNLAFRGLRLNAEIEVFSPSHLAFGKTTQVIPFQIRRDLFQRNLIPQVARPFEPVYLKAKIVDIR</sequence>
<evidence type="ECO:0000256" key="4">
    <source>
        <dbReference type="RuleBase" id="RU003915"/>
    </source>
</evidence>
<evidence type="ECO:0000259" key="5">
    <source>
        <dbReference type="PROSITE" id="PS50059"/>
    </source>
</evidence>
<keyword evidence="7" id="KW-1185">Reference proteome</keyword>
<dbReference type="EC" id="5.2.1.8" evidence="4"/>
<dbReference type="AlphaFoldDB" id="A0A4Q7P7G6"/>
<evidence type="ECO:0000256" key="2">
    <source>
        <dbReference type="ARBA" id="ARBA00023110"/>
    </source>
</evidence>
<protein>
    <recommendedName>
        <fullName evidence="4">Peptidyl-prolyl cis-trans isomerase</fullName>
        <ecNumber evidence="4">5.2.1.8</ecNumber>
    </recommendedName>
</protein>
<comment type="caution">
    <text evidence="6">The sequence shown here is derived from an EMBL/GenBank/DDBJ whole genome shotgun (WGS) entry which is preliminary data.</text>
</comment>
<dbReference type="Proteomes" id="UP000292209">
    <property type="component" value="Unassembled WGS sequence"/>
</dbReference>
<dbReference type="SUPFAM" id="SSF54534">
    <property type="entry name" value="FKBP-like"/>
    <property type="match status" value="1"/>
</dbReference>
<proteinExistence type="inferred from homology"/>
<dbReference type="InterPro" id="IPR001179">
    <property type="entry name" value="PPIase_FKBP_dom"/>
</dbReference>
<organism evidence="6 7">
    <name type="scientific">Cecembia calidifontis</name>
    <dbReference type="NCBI Taxonomy" id="1187080"/>
    <lineage>
        <taxon>Bacteria</taxon>
        <taxon>Pseudomonadati</taxon>
        <taxon>Bacteroidota</taxon>
        <taxon>Cytophagia</taxon>
        <taxon>Cytophagales</taxon>
        <taxon>Cyclobacteriaceae</taxon>
        <taxon>Cecembia</taxon>
    </lineage>
</organism>
<dbReference type="PROSITE" id="PS51257">
    <property type="entry name" value="PROKAR_LIPOPROTEIN"/>
    <property type="match status" value="1"/>
</dbReference>
<comment type="catalytic activity">
    <reaction evidence="1 3 4">
        <text>[protein]-peptidylproline (omega=180) = [protein]-peptidylproline (omega=0)</text>
        <dbReference type="Rhea" id="RHEA:16237"/>
        <dbReference type="Rhea" id="RHEA-COMP:10747"/>
        <dbReference type="Rhea" id="RHEA-COMP:10748"/>
        <dbReference type="ChEBI" id="CHEBI:83833"/>
        <dbReference type="ChEBI" id="CHEBI:83834"/>
        <dbReference type="EC" id="5.2.1.8"/>
    </reaction>
</comment>
<evidence type="ECO:0000313" key="6">
    <source>
        <dbReference type="EMBL" id="RZS96004.1"/>
    </source>
</evidence>
<dbReference type="RefSeq" id="WP_207226851.1">
    <property type="nucleotide sequence ID" value="NZ_SGXG01000001.1"/>
</dbReference>
<evidence type="ECO:0000313" key="7">
    <source>
        <dbReference type="Proteomes" id="UP000292209"/>
    </source>
</evidence>
<name>A0A4Q7P7G6_9BACT</name>
<comment type="similarity">
    <text evidence="4">Belongs to the FKBP-type PPIase family.</text>
</comment>
<dbReference type="GO" id="GO:0003755">
    <property type="term" value="F:peptidyl-prolyl cis-trans isomerase activity"/>
    <property type="evidence" value="ECO:0007669"/>
    <property type="project" value="UniProtKB-UniRule"/>
</dbReference>
<keyword evidence="3 4" id="KW-0413">Isomerase</keyword>
<feature type="domain" description="PPIase FKBP-type" evidence="5">
    <location>
        <begin position="71"/>
        <end position="161"/>
    </location>
</feature>
<evidence type="ECO:0000256" key="3">
    <source>
        <dbReference type="PROSITE-ProRule" id="PRU00277"/>
    </source>
</evidence>
<keyword evidence="2 3" id="KW-0697">Rotamase</keyword>
<dbReference type="Gene3D" id="3.10.50.40">
    <property type="match status" value="2"/>
</dbReference>
<dbReference type="EMBL" id="SGXG01000001">
    <property type="protein sequence ID" value="RZS96004.1"/>
    <property type="molecule type" value="Genomic_DNA"/>
</dbReference>
<dbReference type="PROSITE" id="PS50059">
    <property type="entry name" value="FKBP_PPIASE"/>
    <property type="match status" value="1"/>
</dbReference>
<dbReference type="InterPro" id="IPR046357">
    <property type="entry name" value="PPIase_dom_sf"/>
</dbReference>
<accession>A0A4Q7P7G6</accession>
<evidence type="ECO:0000256" key="1">
    <source>
        <dbReference type="ARBA" id="ARBA00000971"/>
    </source>
</evidence>
<gene>
    <name evidence="6" type="ORF">BC751_1558</name>
</gene>
<dbReference type="Pfam" id="PF00254">
    <property type="entry name" value="FKBP_C"/>
    <property type="match status" value="1"/>
</dbReference>